<sequence length="82" mass="9044">MGSTSRKTPRHDFPRRVFAVGEEPVGIRVTPYHKPSCISKIINALEDYEIAVIKASPFGKLLNITENPYSQAGLGVSLFRGN</sequence>
<dbReference type="EMBL" id="HG994361">
    <property type="protein sequence ID" value="CAF2182993.1"/>
    <property type="molecule type" value="Genomic_DNA"/>
</dbReference>
<reference evidence="1" key="1">
    <citation type="submission" date="2021-01" db="EMBL/GenBank/DDBJ databases">
        <authorList>
            <consortium name="Genoscope - CEA"/>
            <person name="William W."/>
        </authorList>
    </citation>
    <scope>NUCLEOTIDE SEQUENCE</scope>
</reference>
<organism evidence="1">
    <name type="scientific">Brassica napus</name>
    <name type="common">Rape</name>
    <dbReference type="NCBI Taxonomy" id="3708"/>
    <lineage>
        <taxon>Eukaryota</taxon>
        <taxon>Viridiplantae</taxon>
        <taxon>Streptophyta</taxon>
        <taxon>Embryophyta</taxon>
        <taxon>Tracheophyta</taxon>
        <taxon>Spermatophyta</taxon>
        <taxon>Magnoliopsida</taxon>
        <taxon>eudicotyledons</taxon>
        <taxon>Gunneridae</taxon>
        <taxon>Pentapetalae</taxon>
        <taxon>rosids</taxon>
        <taxon>malvids</taxon>
        <taxon>Brassicales</taxon>
        <taxon>Brassicaceae</taxon>
        <taxon>Brassiceae</taxon>
        <taxon>Brassica</taxon>
    </lineage>
</organism>
<accession>A0A816Z857</accession>
<dbReference type="AlphaFoldDB" id="A0A816Z857"/>
<gene>
    <name evidence="1" type="ORF">DARMORV10_A07P30050.1</name>
</gene>
<proteinExistence type="predicted"/>
<dbReference type="Proteomes" id="UP001295469">
    <property type="component" value="Chromosome A07"/>
</dbReference>
<protein>
    <submittedName>
        <fullName evidence="1">(rape) hypothetical protein</fullName>
    </submittedName>
</protein>
<name>A0A816Z857_BRANA</name>
<evidence type="ECO:0000313" key="1">
    <source>
        <dbReference type="EMBL" id="CAF2182993.1"/>
    </source>
</evidence>